<dbReference type="Pfam" id="PF01381">
    <property type="entry name" value="HTH_3"/>
    <property type="match status" value="1"/>
</dbReference>
<evidence type="ECO:0000313" key="3">
    <source>
        <dbReference type="Proteomes" id="UP000555564"/>
    </source>
</evidence>
<dbReference type="InterPro" id="IPR010982">
    <property type="entry name" value="Lambda_DNA-bd_dom_sf"/>
</dbReference>
<evidence type="ECO:0000259" key="1">
    <source>
        <dbReference type="PROSITE" id="PS50943"/>
    </source>
</evidence>
<feature type="domain" description="HTH cro/C1-type" evidence="1">
    <location>
        <begin position="8"/>
        <end position="63"/>
    </location>
</feature>
<dbReference type="RefSeq" id="WP_184979052.1">
    <property type="nucleotide sequence ID" value="NZ_BAAALO010000111.1"/>
</dbReference>
<evidence type="ECO:0000313" key="2">
    <source>
        <dbReference type="EMBL" id="MBB6471904.1"/>
    </source>
</evidence>
<dbReference type="Gene3D" id="1.25.40.10">
    <property type="entry name" value="Tetratricopeptide repeat domain"/>
    <property type="match status" value="1"/>
</dbReference>
<dbReference type="InterPro" id="IPR011990">
    <property type="entry name" value="TPR-like_helical_dom_sf"/>
</dbReference>
<name>A0A7X0M6E4_9ACTN</name>
<dbReference type="SUPFAM" id="SSF48452">
    <property type="entry name" value="TPR-like"/>
    <property type="match status" value="1"/>
</dbReference>
<dbReference type="EMBL" id="JACHIU010000001">
    <property type="protein sequence ID" value="MBB6471904.1"/>
    <property type="molecule type" value="Genomic_DNA"/>
</dbReference>
<dbReference type="SMART" id="SM00530">
    <property type="entry name" value="HTH_XRE"/>
    <property type="match status" value="1"/>
</dbReference>
<dbReference type="InterPro" id="IPR001387">
    <property type="entry name" value="Cro/C1-type_HTH"/>
</dbReference>
<dbReference type="Gene3D" id="1.10.260.40">
    <property type="entry name" value="lambda repressor-like DNA-binding domains"/>
    <property type="match status" value="1"/>
</dbReference>
<dbReference type="Proteomes" id="UP000555564">
    <property type="component" value="Unassembled WGS sequence"/>
</dbReference>
<proteinExistence type="predicted"/>
<dbReference type="GO" id="GO:0003677">
    <property type="term" value="F:DNA binding"/>
    <property type="evidence" value="ECO:0007669"/>
    <property type="project" value="InterPro"/>
</dbReference>
<dbReference type="SUPFAM" id="SSF47413">
    <property type="entry name" value="lambda repressor-like DNA-binding domains"/>
    <property type="match status" value="1"/>
</dbReference>
<comment type="caution">
    <text evidence="2">The sequence shown here is derived from an EMBL/GenBank/DDBJ whole genome shotgun (WGS) entry which is preliminary data.</text>
</comment>
<keyword evidence="3" id="KW-1185">Reference proteome</keyword>
<organism evidence="2 3">
    <name type="scientific">Sphaerisporangium rubeum</name>
    <dbReference type="NCBI Taxonomy" id="321317"/>
    <lineage>
        <taxon>Bacteria</taxon>
        <taxon>Bacillati</taxon>
        <taxon>Actinomycetota</taxon>
        <taxon>Actinomycetes</taxon>
        <taxon>Streptosporangiales</taxon>
        <taxon>Streptosporangiaceae</taxon>
        <taxon>Sphaerisporangium</taxon>
    </lineage>
</organism>
<dbReference type="CDD" id="cd00093">
    <property type="entry name" value="HTH_XRE"/>
    <property type="match status" value="1"/>
</dbReference>
<sequence length="390" mass="43608">MATIGERIVNLRKRRGMSQAELAAVSGVSVSLVRKLEQGARSDVRLETARKLAAALRVPTTVLIVDRGADEADVQAAGRWEPVRQALYGLRNRGEESPTADGVLAAMDASMPLWQGDSYGELAAMLPKLLADADVLVGEDRSQRVVRSRLLHLTGWLLTQNRQFEAADLALRRGLDDADDRLDAAMIVSTRCWLLLRRGQLDEARRLAVRWADDVEPRMSRATPRELSAWGWLLLRASAAAVRDNRPEEAQDAIRLARTAAVAASRDHSPDGDFLRTFGPVTVAMKRAENAMVEDRPDVVLRMSRSIPTSDLAPTSNNRNRHLLDVAEAHRRSRQYGEAFEVLRRIRHDSPEWIVNQRYAKAILNGIFAGKRTPDRDMRELADFVRMDGE</sequence>
<gene>
    <name evidence="2" type="ORF">BJ992_001335</name>
</gene>
<accession>A0A7X0M6E4</accession>
<dbReference type="AlphaFoldDB" id="A0A7X0M6E4"/>
<dbReference type="PROSITE" id="PS50943">
    <property type="entry name" value="HTH_CROC1"/>
    <property type="match status" value="1"/>
</dbReference>
<protein>
    <submittedName>
        <fullName evidence="2">Transcriptional regulator with XRE-family HTH domain</fullName>
    </submittedName>
</protein>
<reference evidence="2 3" key="1">
    <citation type="submission" date="2020-08" db="EMBL/GenBank/DDBJ databases">
        <title>Sequencing the genomes of 1000 actinobacteria strains.</title>
        <authorList>
            <person name="Klenk H.-P."/>
        </authorList>
    </citation>
    <scope>NUCLEOTIDE SEQUENCE [LARGE SCALE GENOMIC DNA]</scope>
    <source>
        <strain evidence="2 3">DSM 44936</strain>
    </source>
</reference>